<dbReference type="EMBL" id="CAJOBC010007087">
    <property type="protein sequence ID" value="CAF3920828.1"/>
    <property type="molecule type" value="Genomic_DNA"/>
</dbReference>
<name>A0A814T6R5_9BILA</name>
<evidence type="ECO:0000313" key="4">
    <source>
        <dbReference type="EMBL" id="CAF3695243.1"/>
    </source>
</evidence>
<sequence length="193" mass="21676">MQKVHTLVNLSTDIHTLSTPSSNSSRDNLTVESPNYVLIGVGISTLVVVAALPVLIVIHSRLRRSYFHRSTQIDLLNSYEVNDLKPVSILKKHDQTFYNQNSESASNAETSTRITLLLDENSAEAGVGAKTPAKRERHSITMSMNRFVDFREKLPTLFDDNLFKEKAIDRFAITELYKGAQKLAQTTELVVKK</sequence>
<gene>
    <name evidence="3" type="ORF">GPM918_LOCUS21498</name>
    <name evidence="2" type="ORF">OVA965_LOCUS10427</name>
    <name evidence="5" type="ORF">SRO942_LOCUS21495</name>
    <name evidence="4" type="ORF">TMI583_LOCUS10425</name>
</gene>
<dbReference type="EMBL" id="CAJNOK010003858">
    <property type="protein sequence ID" value="CAF0917152.1"/>
    <property type="molecule type" value="Genomic_DNA"/>
</dbReference>
<dbReference type="Proteomes" id="UP000663829">
    <property type="component" value="Unassembled WGS sequence"/>
</dbReference>
<keyword evidence="6" id="KW-1185">Reference proteome</keyword>
<dbReference type="Proteomes" id="UP000681722">
    <property type="component" value="Unassembled WGS sequence"/>
</dbReference>
<evidence type="ECO:0000313" key="3">
    <source>
        <dbReference type="EMBL" id="CAF1157391.1"/>
    </source>
</evidence>
<evidence type="ECO:0000313" key="2">
    <source>
        <dbReference type="EMBL" id="CAF0917152.1"/>
    </source>
</evidence>
<keyword evidence="1" id="KW-0472">Membrane</keyword>
<protein>
    <submittedName>
        <fullName evidence="3">Uncharacterized protein</fullName>
    </submittedName>
</protein>
<dbReference type="Proteomes" id="UP000677228">
    <property type="component" value="Unassembled WGS sequence"/>
</dbReference>
<dbReference type="Proteomes" id="UP000682733">
    <property type="component" value="Unassembled WGS sequence"/>
</dbReference>
<organism evidence="3 6">
    <name type="scientific">Didymodactylos carnosus</name>
    <dbReference type="NCBI Taxonomy" id="1234261"/>
    <lineage>
        <taxon>Eukaryota</taxon>
        <taxon>Metazoa</taxon>
        <taxon>Spiralia</taxon>
        <taxon>Gnathifera</taxon>
        <taxon>Rotifera</taxon>
        <taxon>Eurotatoria</taxon>
        <taxon>Bdelloidea</taxon>
        <taxon>Philodinida</taxon>
        <taxon>Philodinidae</taxon>
        <taxon>Didymodactylos</taxon>
    </lineage>
</organism>
<keyword evidence="1" id="KW-1133">Transmembrane helix</keyword>
<evidence type="ECO:0000313" key="6">
    <source>
        <dbReference type="Proteomes" id="UP000663829"/>
    </source>
</evidence>
<dbReference type="AlphaFoldDB" id="A0A814T6R5"/>
<reference evidence="3" key="1">
    <citation type="submission" date="2021-02" db="EMBL/GenBank/DDBJ databases">
        <authorList>
            <person name="Nowell W R."/>
        </authorList>
    </citation>
    <scope>NUCLEOTIDE SEQUENCE</scope>
</reference>
<feature type="transmembrane region" description="Helical" evidence="1">
    <location>
        <begin position="36"/>
        <end position="58"/>
    </location>
</feature>
<evidence type="ECO:0000256" key="1">
    <source>
        <dbReference type="SAM" id="Phobius"/>
    </source>
</evidence>
<evidence type="ECO:0000313" key="5">
    <source>
        <dbReference type="EMBL" id="CAF3920828.1"/>
    </source>
</evidence>
<comment type="caution">
    <text evidence="3">The sequence shown here is derived from an EMBL/GenBank/DDBJ whole genome shotgun (WGS) entry which is preliminary data.</text>
</comment>
<accession>A0A814T6R5</accession>
<dbReference type="EMBL" id="CAJOBA010003861">
    <property type="protein sequence ID" value="CAF3695243.1"/>
    <property type="molecule type" value="Genomic_DNA"/>
</dbReference>
<keyword evidence="1" id="KW-0812">Transmembrane</keyword>
<dbReference type="EMBL" id="CAJNOQ010007088">
    <property type="protein sequence ID" value="CAF1157391.1"/>
    <property type="molecule type" value="Genomic_DNA"/>
</dbReference>
<proteinExistence type="predicted"/>